<proteinExistence type="inferred from homology"/>
<dbReference type="InterPro" id="IPR003439">
    <property type="entry name" value="ABC_transporter-like_ATP-bd"/>
</dbReference>
<feature type="domain" description="ABC transporter" evidence="8">
    <location>
        <begin position="1"/>
        <end position="248"/>
    </location>
</feature>
<evidence type="ECO:0000256" key="2">
    <source>
        <dbReference type="ARBA" id="ARBA00005417"/>
    </source>
</evidence>
<dbReference type="PANTHER" id="PTHR43297:SF2">
    <property type="entry name" value="DIPEPTIDE TRANSPORT ATP-BINDING PROTEIN DPPD"/>
    <property type="match status" value="1"/>
</dbReference>
<evidence type="ECO:0000256" key="1">
    <source>
        <dbReference type="ARBA" id="ARBA00004202"/>
    </source>
</evidence>
<accession>A0ABQ1RBZ5</accession>
<dbReference type="SUPFAM" id="SSF52540">
    <property type="entry name" value="P-loop containing nucleoside triphosphate hydrolases"/>
    <property type="match status" value="1"/>
</dbReference>
<sequence>MNLLDVSGLTVSAGRQRLVDDVSFTIAPGERVGVIGESGSGKSVTSLAVTGLLADSLTASGSVLLDGTQVVGAPDRALRPLRGPVAGILFQEPLTALDPLMRVGRQIAEPMRRHLDLRGVALQDAVRAALEDVSLPDPRFARAFPHELSGGQRQRVATAIALAARPKLLIADEPTTALDVTVQDEILTLLDRLVSERDMALMFISHDLAVVSRMTDRVVVMRGGRAVEQGTVEQIVGEPHDPYTAALVASARALDSALDAPASPSADGEVRR</sequence>
<comment type="caution">
    <text evidence="9">The sequence shown here is derived from an EMBL/GenBank/DDBJ whole genome shotgun (WGS) entry which is preliminary data.</text>
</comment>
<name>A0ABQ1RBZ5_9MICO</name>
<evidence type="ECO:0000259" key="8">
    <source>
        <dbReference type="PROSITE" id="PS50893"/>
    </source>
</evidence>
<keyword evidence="7" id="KW-0472">Membrane</keyword>
<gene>
    <name evidence="9" type="ORF">GCM10007269_05590</name>
</gene>
<dbReference type="RefSeq" id="WP_188435031.1">
    <property type="nucleotide sequence ID" value="NZ_BMCM01000001.1"/>
</dbReference>
<evidence type="ECO:0000256" key="5">
    <source>
        <dbReference type="ARBA" id="ARBA00022741"/>
    </source>
</evidence>
<keyword evidence="6" id="KW-0067">ATP-binding</keyword>
<dbReference type="Gene3D" id="3.40.50.300">
    <property type="entry name" value="P-loop containing nucleotide triphosphate hydrolases"/>
    <property type="match status" value="1"/>
</dbReference>
<dbReference type="SMART" id="SM00382">
    <property type="entry name" value="AAA"/>
    <property type="match status" value="1"/>
</dbReference>
<dbReference type="EMBL" id="BMCM01000001">
    <property type="protein sequence ID" value="GGD65280.1"/>
    <property type="molecule type" value="Genomic_DNA"/>
</dbReference>
<comment type="subcellular location">
    <subcellularLocation>
        <location evidence="1">Cell membrane</location>
        <topology evidence="1">Peripheral membrane protein</topology>
    </subcellularLocation>
</comment>
<keyword evidence="10" id="KW-1185">Reference proteome</keyword>
<dbReference type="PROSITE" id="PS50893">
    <property type="entry name" value="ABC_TRANSPORTER_2"/>
    <property type="match status" value="1"/>
</dbReference>
<keyword evidence="4" id="KW-1003">Cell membrane</keyword>
<organism evidence="9 10">
    <name type="scientific">Microbacterium murale</name>
    <dbReference type="NCBI Taxonomy" id="1081040"/>
    <lineage>
        <taxon>Bacteria</taxon>
        <taxon>Bacillati</taxon>
        <taxon>Actinomycetota</taxon>
        <taxon>Actinomycetes</taxon>
        <taxon>Micrococcales</taxon>
        <taxon>Microbacteriaceae</taxon>
        <taxon>Microbacterium</taxon>
    </lineage>
</organism>
<dbReference type="PANTHER" id="PTHR43297">
    <property type="entry name" value="OLIGOPEPTIDE TRANSPORT ATP-BINDING PROTEIN APPD"/>
    <property type="match status" value="1"/>
</dbReference>
<dbReference type="InterPro" id="IPR003593">
    <property type="entry name" value="AAA+_ATPase"/>
</dbReference>
<dbReference type="CDD" id="cd03257">
    <property type="entry name" value="ABC_NikE_OppD_transporters"/>
    <property type="match status" value="1"/>
</dbReference>
<keyword evidence="3" id="KW-0813">Transport</keyword>
<reference evidence="10" key="1">
    <citation type="journal article" date="2019" name="Int. J. Syst. Evol. Microbiol.">
        <title>The Global Catalogue of Microorganisms (GCM) 10K type strain sequencing project: providing services to taxonomists for standard genome sequencing and annotation.</title>
        <authorList>
            <consortium name="The Broad Institute Genomics Platform"/>
            <consortium name="The Broad Institute Genome Sequencing Center for Infectious Disease"/>
            <person name="Wu L."/>
            <person name="Ma J."/>
        </authorList>
    </citation>
    <scope>NUCLEOTIDE SEQUENCE [LARGE SCALE GENOMIC DNA]</scope>
    <source>
        <strain evidence="10">CCM 7640</strain>
    </source>
</reference>
<dbReference type="InterPro" id="IPR050388">
    <property type="entry name" value="ABC_Ni/Peptide_Import"/>
</dbReference>
<dbReference type="Pfam" id="PF00005">
    <property type="entry name" value="ABC_tran"/>
    <property type="match status" value="1"/>
</dbReference>
<evidence type="ECO:0000256" key="7">
    <source>
        <dbReference type="ARBA" id="ARBA00023136"/>
    </source>
</evidence>
<keyword evidence="5" id="KW-0547">Nucleotide-binding</keyword>
<protein>
    <recommendedName>
        <fullName evidence="8">ABC transporter domain-containing protein</fullName>
    </recommendedName>
</protein>
<evidence type="ECO:0000256" key="4">
    <source>
        <dbReference type="ARBA" id="ARBA00022475"/>
    </source>
</evidence>
<dbReference type="Proteomes" id="UP000629365">
    <property type="component" value="Unassembled WGS sequence"/>
</dbReference>
<evidence type="ECO:0000313" key="9">
    <source>
        <dbReference type="EMBL" id="GGD65280.1"/>
    </source>
</evidence>
<comment type="similarity">
    <text evidence="2">Belongs to the ABC transporter superfamily.</text>
</comment>
<dbReference type="InterPro" id="IPR027417">
    <property type="entry name" value="P-loop_NTPase"/>
</dbReference>
<evidence type="ECO:0000256" key="3">
    <source>
        <dbReference type="ARBA" id="ARBA00022448"/>
    </source>
</evidence>
<evidence type="ECO:0000256" key="6">
    <source>
        <dbReference type="ARBA" id="ARBA00022840"/>
    </source>
</evidence>
<evidence type="ECO:0000313" key="10">
    <source>
        <dbReference type="Proteomes" id="UP000629365"/>
    </source>
</evidence>